<feature type="transmembrane region" description="Helical" evidence="1">
    <location>
        <begin position="138"/>
        <end position="156"/>
    </location>
</feature>
<proteinExistence type="predicted"/>
<evidence type="ECO:0000313" key="3">
    <source>
        <dbReference type="Proteomes" id="UP000324222"/>
    </source>
</evidence>
<accession>A0A5B7J782</accession>
<gene>
    <name evidence="2" type="ORF">E2C01_085580</name>
</gene>
<keyword evidence="3" id="KW-1185">Reference proteome</keyword>
<dbReference type="EMBL" id="VSRR010084917">
    <property type="protein sequence ID" value="MPC90585.1"/>
    <property type="molecule type" value="Genomic_DNA"/>
</dbReference>
<name>A0A5B7J782_PORTR</name>
<dbReference type="AlphaFoldDB" id="A0A5B7J782"/>
<protein>
    <submittedName>
        <fullName evidence="2">Uncharacterized protein</fullName>
    </submittedName>
</protein>
<organism evidence="2 3">
    <name type="scientific">Portunus trituberculatus</name>
    <name type="common">Swimming crab</name>
    <name type="synonym">Neptunus trituberculatus</name>
    <dbReference type="NCBI Taxonomy" id="210409"/>
    <lineage>
        <taxon>Eukaryota</taxon>
        <taxon>Metazoa</taxon>
        <taxon>Ecdysozoa</taxon>
        <taxon>Arthropoda</taxon>
        <taxon>Crustacea</taxon>
        <taxon>Multicrustacea</taxon>
        <taxon>Malacostraca</taxon>
        <taxon>Eumalacostraca</taxon>
        <taxon>Eucarida</taxon>
        <taxon>Decapoda</taxon>
        <taxon>Pleocyemata</taxon>
        <taxon>Brachyura</taxon>
        <taxon>Eubrachyura</taxon>
        <taxon>Portunoidea</taxon>
        <taxon>Portunidae</taxon>
        <taxon>Portuninae</taxon>
        <taxon>Portunus</taxon>
    </lineage>
</organism>
<keyword evidence="1" id="KW-0812">Transmembrane</keyword>
<comment type="caution">
    <text evidence="2">The sequence shown here is derived from an EMBL/GenBank/DDBJ whole genome shotgun (WGS) entry which is preliminary data.</text>
</comment>
<reference evidence="2 3" key="1">
    <citation type="submission" date="2019-05" db="EMBL/GenBank/DDBJ databases">
        <title>Another draft genome of Portunus trituberculatus and its Hox gene families provides insights of decapod evolution.</title>
        <authorList>
            <person name="Jeong J.-H."/>
            <person name="Song I."/>
            <person name="Kim S."/>
            <person name="Choi T."/>
            <person name="Kim D."/>
            <person name="Ryu S."/>
            <person name="Kim W."/>
        </authorList>
    </citation>
    <scope>NUCLEOTIDE SEQUENCE [LARGE SCALE GENOMIC DNA]</scope>
    <source>
        <tissue evidence="2">Muscle</tissue>
    </source>
</reference>
<sequence length="193" mass="20673">MNRSEAGKIRYGSRWYIRRLSHERVLGQAAARQPCGTPTGQTQGQSGRDVIGIREREKMCKNFRGSKIFRRGMLSGGCEWAAGGQGSAVSGGGWVSVVRMKWVGGDGGWARRQAGVGGIHLSDGEGERGYLSTWKSDVTFVCVCVCVCVSVAYHVLLTLSAEEKVYHTGGDDSGSRAGGCGGDDGWPVYELCC</sequence>
<keyword evidence="1" id="KW-1133">Transmembrane helix</keyword>
<evidence type="ECO:0000313" key="2">
    <source>
        <dbReference type="EMBL" id="MPC90585.1"/>
    </source>
</evidence>
<keyword evidence="1" id="KW-0472">Membrane</keyword>
<evidence type="ECO:0000256" key="1">
    <source>
        <dbReference type="SAM" id="Phobius"/>
    </source>
</evidence>
<dbReference type="Proteomes" id="UP000324222">
    <property type="component" value="Unassembled WGS sequence"/>
</dbReference>